<dbReference type="RefSeq" id="XP_020068545.1">
    <property type="nucleotide sequence ID" value="XM_020212987.1"/>
</dbReference>
<dbReference type="EMBL" id="KV453940">
    <property type="protein sequence ID" value="ODV71506.1"/>
    <property type="molecule type" value="Genomic_DNA"/>
</dbReference>
<reference evidence="4" key="1">
    <citation type="submission" date="2014-12" db="EMBL/GenBank/DDBJ databases">
        <authorList>
            <person name="Jaenicke S."/>
        </authorList>
    </citation>
    <scope>NUCLEOTIDE SEQUENCE [LARGE SCALE GENOMIC DNA]</scope>
    <source>
        <strain evidence="4">CBS1600</strain>
    </source>
</reference>
<evidence type="ECO:0000313" key="6">
    <source>
        <dbReference type="Proteomes" id="UP000038830"/>
    </source>
</evidence>
<dbReference type="InterPro" id="IPR000717">
    <property type="entry name" value="PCI_dom"/>
</dbReference>
<dbReference type="SUPFAM" id="SSF46785">
    <property type="entry name" value="Winged helix' DNA-binding domain"/>
    <property type="match status" value="1"/>
</dbReference>
<sequence>MTTPTLNDAREAASQGNLVKAEELYHEIINSKPSTHDFSNQETAIYELGALLQKENDTVKLGALVPEARNVIATLAKSKAAKVIRYLIDLYDKIPNSTDAQIDSLKESIEWSTKEKRTFLKQSLHIRLATVYFEKKQAYQSALAIINNLLREFKKLDDKSSLVEVQLLEAKVYHSLRNMAKAKAALTSARTSANAIYCPTATQAELDSMSGILHAEDKDYKTAFSYFYETFEAYNTQGDEKNAVRALKYMLLSKIMLNLIDDVKKILSSKYASKYNSKEIDAMKAISQAYANRSLKEFEEALNLYGKELSSDPIIKSHFNALYDTLLEQNLVKVIEPFSVVEIQHIAMIVGLDVKQVEGKLSQMILDKVFFGVLDQGNGWLHIYDEPQRDPTYDSSLELVKHMSDVVELLYEKAATLN</sequence>
<dbReference type="OMA" id="ESKIYHA"/>
<evidence type="ECO:0000259" key="3">
    <source>
        <dbReference type="PROSITE" id="PS50250"/>
    </source>
</evidence>
<dbReference type="AlphaFoldDB" id="A0A0H5C9W9"/>
<dbReference type="SUPFAM" id="SSF48452">
    <property type="entry name" value="TPR-like"/>
    <property type="match status" value="1"/>
</dbReference>
<accession>A0A0H5C9W9</accession>
<dbReference type="Proteomes" id="UP000038830">
    <property type="component" value="Unassembled WGS sequence"/>
</dbReference>
<dbReference type="PANTHER" id="PTHR10678">
    <property type="entry name" value="26S PROTEASOME NON-ATPASE REGULATORY SUBUNIT 11/COP9 SIGNALOSOME COMPLEX SUBUNIT 2"/>
    <property type="match status" value="1"/>
</dbReference>
<dbReference type="InterPro" id="IPR040780">
    <property type="entry name" value="Rpn6_C_helix"/>
</dbReference>
<dbReference type="Pfam" id="PF18055">
    <property type="entry name" value="RPN6_N"/>
    <property type="match status" value="1"/>
</dbReference>
<dbReference type="EMBL" id="CDQK01000007">
    <property type="protein sequence ID" value="CEP25231.1"/>
    <property type="molecule type" value="Genomic_DNA"/>
</dbReference>
<keyword evidence="2 5" id="KW-0647">Proteasome</keyword>
<dbReference type="SMART" id="SM00753">
    <property type="entry name" value="PAM"/>
    <property type="match status" value="1"/>
</dbReference>
<gene>
    <name evidence="4" type="primary">RPN6</name>
    <name evidence="4" type="ORF">BN1211_6249</name>
    <name evidence="5" type="ORF">CYBJADRAFT_131397</name>
</gene>
<name>A0A0H5C9W9_CYBJN</name>
<organism evidence="4 6">
    <name type="scientific">Cyberlindnera jadinii (strain ATCC 18201 / CBS 1600 / BCRC 20928 / JCM 3617 / NBRC 0987 / NRRL Y-1542)</name>
    <name type="common">Torula yeast</name>
    <name type="synonym">Candida utilis</name>
    <dbReference type="NCBI Taxonomy" id="983966"/>
    <lineage>
        <taxon>Eukaryota</taxon>
        <taxon>Fungi</taxon>
        <taxon>Dikarya</taxon>
        <taxon>Ascomycota</taxon>
        <taxon>Saccharomycotina</taxon>
        <taxon>Saccharomycetes</taxon>
        <taxon>Phaffomycetales</taxon>
        <taxon>Phaffomycetaceae</taxon>
        <taxon>Cyberlindnera</taxon>
    </lineage>
</organism>
<evidence type="ECO:0000313" key="4">
    <source>
        <dbReference type="EMBL" id="CEP25231.1"/>
    </source>
</evidence>
<dbReference type="InterPro" id="IPR011990">
    <property type="entry name" value="TPR-like_helical_dom_sf"/>
</dbReference>
<dbReference type="SMART" id="SM00088">
    <property type="entry name" value="PINT"/>
    <property type="match status" value="1"/>
</dbReference>
<dbReference type="STRING" id="983966.A0A0H5C9W9"/>
<evidence type="ECO:0000256" key="1">
    <source>
        <dbReference type="ARBA" id="ARBA00007454"/>
    </source>
</evidence>
<dbReference type="OrthoDB" id="1418352at2759"/>
<dbReference type="Pfam" id="PF01399">
    <property type="entry name" value="PCI"/>
    <property type="match status" value="1"/>
</dbReference>
<keyword evidence="7" id="KW-1185">Reference proteome</keyword>
<dbReference type="PROSITE" id="PS50250">
    <property type="entry name" value="PCI"/>
    <property type="match status" value="1"/>
</dbReference>
<evidence type="ECO:0000256" key="2">
    <source>
        <dbReference type="ARBA" id="ARBA00022942"/>
    </source>
</evidence>
<dbReference type="Proteomes" id="UP000094389">
    <property type="component" value="Unassembled WGS sequence"/>
</dbReference>
<dbReference type="Pfam" id="PF18503">
    <property type="entry name" value="RPN6_C_helix"/>
    <property type="match status" value="1"/>
</dbReference>
<dbReference type="Gene3D" id="1.25.40.570">
    <property type="match status" value="1"/>
</dbReference>
<evidence type="ECO:0000313" key="7">
    <source>
        <dbReference type="Proteomes" id="UP000094389"/>
    </source>
</evidence>
<dbReference type="InterPro" id="IPR036390">
    <property type="entry name" value="WH_DNA-bd_sf"/>
</dbReference>
<dbReference type="GeneID" id="30987383"/>
<accession>A0A1E4RW82</accession>
<comment type="similarity">
    <text evidence="1">Belongs to the proteasome subunit S9 family.</text>
</comment>
<dbReference type="InterPro" id="IPR050871">
    <property type="entry name" value="26S_Proteasome/COP9_Components"/>
</dbReference>
<proteinExistence type="inferred from homology"/>
<protein>
    <submittedName>
        <fullName evidence="5">26S proteasome regulatory subunit RPN6</fullName>
    </submittedName>
    <submittedName>
        <fullName evidence="4">RPN6 protein</fullName>
    </submittedName>
</protein>
<reference evidence="6" key="2">
    <citation type="journal article" date="2015" name="J. Biotechnol.">
        <title>The structure of the Cyberlindnera jadinii genome and its relation to Candida utilis analyzed by the occurrence of single nucleotide polymorphisms.</title>
        <authorList>
            <person name="Rupp O."/>
            <person name="Brinkrolf K."/>
            <person name="Buerth C."/>
            <person name="Kunigo M."/>
            <person name="Schneider J."/>
            <person name="Jaenicke S."/>
            <person name="Goesmann A."/>
            <person name="Puehler A."/>
            <person name="Jaeger K.-E."/>
            <person name="Ernst J.F."/>
        </authorList>
    </citation>
    <scope>NUCLEOTIDE SEQUENCE [LARGE SCALE GENOMIC DNA]</scope>
    <source>
        <strain evidence="6">ATCC 18201 / CBS 1600 / BCRC 20928 / JCM 3617 / NBRC 0987 / NRRL Y-1542</strain>
    </source>
</reference>
<dbReference type="InterPro" id="IPR040773">
    <property type="entry name" value="Rpn6_N"/>
</dbReference>
<reference evidence="5 7" key="3">
    <citation type="journal article" date="2016" name="Proc. Natl. Acad. Sci. U.S.A.">
        <title>Comparative genomics of biotechnologically important yeasts.</title>
        <authorList>
            <person name="Riley R."/>
            <person name="Haridas S."/>
            <person name="Wolfe K.H."/>
            <person name="Lopes M.R."/>
            <person name="Hittinger C.T."/>
            <person name="Goeker M."/>
            <person name="Salamov A.A."/>
            <person name="Wisecaver J.H."/>
            <person name="Long T.M."/>
            <person name="Calvey C.H."/>
            <person name="Aerts A.L."/>
            <person name="Barry K.W."/>
            <person name="Choi C."/>
            <person name="Clum A."/>
            <person name="Coughlan A.Y."/>
            <person name="Deshpande S."/>
            <person name="Douglass A.P."/>
            <person name="Hanson S.J."/>
            <person name="Klenk H.-P."/>
            <person name="LaButti K.M."/>
            <person name="Lapidus A."/>
            <person name="Lindquist E.A."/>
            <person name="Lipzen A.M."/>
            <person name="Meier-Kolthoff J.P."/>
            <person name="Ohm R.A."/>
            <person name="Otillar R.P."/>
            <person name="Pangilinan J.L."/>
            <person name="Peng Y."/>
            <person name="Rokas A."/>
            <person name="Rosa C.A."/>
            <person name="Scheuner C."/>
            <person name="Sibirny A.A."/>
            <person name="Slot J.C."/>
            <person name="Stielow J.B."/>
            <person name="Sun H."/>
            <person name="Kurtzman C.P."/>
            <person name="Blackwell M."/>
            <person name="Grigoriev I.V."/>
            <person name="Jeffries T.W."/>
        </authorList>
    </citation>
    <scope>NUCLEOTIDE SEQUENCE [LARGE SCALE GENOMIC DNA]</scope>
    <source>
        <strain evidence="7">ATCC 18201 / CBS 1600 / BCRC 20928 / JCM 3617 / NBRC 0987 / NRRL Y-1542</strain>
        <strain evidence="5">NRRL Y-1542</strain>
    </source>
</reference>
<feature type="domain" description="PCI" evidence="3">
    <location>
        <begin position="219"/>
        <end position="388"/>
    </location>
</feature>
<dbReference type="GO" id="GO:0008541">
    <property type="term" value="C:proteasome regulatory particle, lid subcomplex"/>
    <property type="evidence" value="ECO:0007669"/>
    <property type="project" value="UniProtKB-ARBA"/>
</dbReference>
<evidence type="ECO:0000313" key="5">
    <source>
        <dbReference type="EMBL" id="ODV71506.1"/>
    </source>
</evidence>